<dbReference type="SUPFAM" id="SSF160481">
    <property type="entry name" value="BRK domain-like"/>
    <property type="match status" value="2"/>
</dbReference>
<protein>
    <recommendedName>
        <fullName evidence="6">BRK domain-containing protein</fullName>
    </recommendedName>
</protein>
<gene>
    <name evidence="7" type="ORF">FVE85_9865</name>
</gene>
<keyword evidence="4" id="KW-0539">Nucleus</keyword>
<feature type="compositionally biased region" description="Polar residues" evidence="5">
    <location>
        <begin position="831"/>
        <end position="846"/>
    </location>
</feature>
<feature type="compositionally biased region" description="Basic and acidic residues" evidence="5">
    <location>
        <begin position="327"/>
        <end position="340"/>
    </location>
</feature>
<organism evidence="7 8">
    <name type="scientific">Porphyridium purpureum</name>
    <name type="common">Red alga</name>
    <name type="synonym">Porphyridium cruentum</name>
    <dbReference type="NCBI Taxonomy" id="35688"/>
    <lineage>
        <taxon>Eukaryota</taxon>
        <taxon>Rhodophyta</taxon>
        <taxon>Bangiophyceae</taxon>
        <taxon>Porphyridiales</taxon>
        <taxon>Porphyridiaceae</taxon>
        <taxon>Porphyridium</taxon>
    </lineage>
</organism>
<feature type="region of interest" description="Disordered" evidence="5">
    <location>
        <begin position="326"/>
        <end position="367"/>
    </location>
</feature>
<feature type="compositionally biased region" description="Polar residues" evidence="5">
    <location>
        <begin position="489"/>
        <end position="502"/>
    </location>
</feature>
<keyword evidence="2" id="KW-0805">Transcription regulation</keyword>
<dbReference type="InterPro" id="IPR037259">
    <property type="entry name" value="BRK_sf"/>
</dbReference>
<dbReference type="EMBL" id="VRMN01000017">
    <property type="protein sequence ID" value="KAA8490973.1"/>
    <property type="molecule type" value="Genomic_DNA"/>
</dbReference>
<evidence type="ECO:0000259" key="6">
    <source>
        <dbReference type="Pfam" id="PF07533"/>
    </source>
</evidence>
<evidence type="ECO:0000256" key="4">
    <source>
        <dbReference type="ARBA" id="ARBA00023242"/>
    </source>
</evidence>
<accession>A0A5J4YK07</accession>
<dbReference type="Pfam" id="PF07533">
    <property type="entry name" value="BRK"/>
    <property type="match status" value="1"/>
</dbReference>
<feature type="region of interest" description="Disordered" evidence="5">
    <location>
        <begin position="829"/>
        <end position="867"/>
    </location>
</feature>
<feature type="compositionally biased region" description="Polar residues" evidence="5">
    <location>
        <begin position="551"/>
        <end position="561"/>
    </location>
</feature>
<feature type="region of interest" description="Disordered" evidence="5">
    <location>
        <begin position="639"/>
        <end position="674"/>
    </location>
</feature>
<feature type="region of interest" description="Disordered" evidence="5">
    <location>
        <begin position="190"/>
        <end position="209"/>
    </location>
</feature>
<reference evidence="8" key="1">
    <citation type="journal article" date="2019" name="Nat. Commun.">
        <title>Expansion of phycobilisome linker gene families in mesophilic red algae.</title>
        <authorList>
            <person name="Lee J."/>
            <person name="Kim D."/>
            <person name="Bhattacharya D."/>
            <person name="Yoon H.S."/>
        </authorList>
    </citation>
    <scope>NUCLEOTIDE SEQUENCE [LARGE SCALE GENOMIC DNA]</scope>
    <source>
        <strain evidence="8">CCMP 1328</strain>
    </source>
</reference>
<feature type="domain" description="BRK" evidence="6">
    <location>
        <begin position="683"/>
        <end position="719"/>
    </location>
</feature>
<evidence type="ECO:0000256" key="3">
    <source>
        <dbReference type="ARBA" id="ARBA00023163"/>
    </source>
</evidence>
<feature type="region of interest" description="Disordered" evidence="5">
    <location>
        <begin position="537"/>
        <end position="611"/>
    </location>
</feature>
<feature type="compositionally biased region" description="Low complexity" evidence="5">
    <location>
        <begin position="412"/>
        <end position="422"/>
    </location>
</feature>
<feature type="region of interest" description="Disordered" evidence="5">
    <location>
        <begin position="389"/>
        <end position="467"/>
    </location>
</feature>
<evidence type="ECO:0000256" key="2">
    <source>
        <dbReference type="ARBA" id="ARBA00023015"/>
    </source>
</evidence>
<dbReference type="Proteomes" id="UP000324585">
    <property type="component" value="Unassembled WGS sequence"/>
</dbReference>
<dbReference type="InterPro" id="IPR006576">
    <property type="entry name" value="BRK_domain"/>
</dbReference>
<comment type="subcellular location">
    <subcellularLocation>
        <location evidence="1">Nucleus</location>
    </subcellularLocation>
</comment>
<keyword evidence="3" id="KW-0804">Transcription</keyword>
<evidence type="ECO:0000256" key="1">
    <source>
        <dbReference type="ARBA" id="ARBA00004123"/>
    </source>
</evidence>
<feature type="region of interest" description="Disordered" evidence="5">
    <location>
        <begin position="485"/>
        <end position="512"/>
    </location>
</feature>
<feature type="compositionally biased region" description="Polar residues" evidence="5">
    <location>
        <begin position="594"/>
        <end position="611"/>
    </location>
</feature>
<evidence type="ECO:0000313" key="8">
    <source>
        <dbReference type="Proteomes" id="UP000324585"/>
    </source>
</evidence>
<feature type="compositionally biased region" description="Low complexity" evidence="5">
    <location>
        <begin position="639"/>
        <end position="658"/>
    </location>
</feature>
<dbReference type="OMA" id="DIGDIVW"/>
<comment type="caution">
    <text evidence="7">The sequence shown here is derived from an EMBL/GenBank/DDBJ whole genome shotgun (WGS) entry which is preliminary data.</text>
</comment>
<evidence type="ECO:0000256" key="5">
    <source>
        <dbReference type="SAM" id="MobiDB-lite"/>
    </source>
</evidence>
<feature type="compositionally biased region" description="Low complexity" evidence="5">
    <location>
        <begin position="271"/>
        <end position="280"/>
    </location>
</feature>
<evidence type="ECO:0000313" key="7">
    <source>
        <dbReference type="EMBL" id="KAA8490973.1"/>
    </source>
</evidence>
<feature type="compositionally biased region" description="Polar residues" evidence="5">
    <location>
        <begin position="344"/>
        <end position="367"/>
    </location>
</feature>
<proteinExistence type="predicted"/>
<dbReference type="Gene3D" id="3.40.5.120">
    <property type="match status" value="2"/>
</dbReference>
<feature type="region of interest" description="Disordered" evidence="5">
    <location>
        <begin position="238"/>
        <end position="280"/>
    </location>
</feature>
<name>A0A5J4YK07_PORPP</name>
<sequence length="1106" mass="111640">MDGTVRSTVPAPGGGGTRSSSVAPPPQHQHHQQQQQNQQSQRVQQQAPFRLGAVPVIKKPAASSAPVASTPVKTVLSALAQQHQSGPKPAPAAAGWRPVPTKGTVIPVKMAGATPAAQKSKSLLALGALQHKGVGASRVASAALPVPSKVPGHSVAAATAPAQAPAAAKPLATTVPQGHAVTTTKQASILHSVQKGQGQQQEQSGHATLAAKPGAAMVSLGKPAASVVSGETIPQLPRTATAPVTGSTSPPSVVAPVSGKASSQESAANGPAPATAEKAPACAPIERTEFPTKPAEAEAVTILGSRPIAKSSESSTLSMDMLSTPVRDSKKVPMARHDEAGTPSGLSPVTPANSNLNRSALSGGSMGSTRAASAAVVLNAAIRSEELTKLTSSRNVSSSISTPALTNHKRSVSSMEGSGAEASSEDSADRPAKRSAVSIDSCVGMTPASTSAAPSGPPPAPASLATNGSADAPVVVAPKAKVGAAAETGGSQSEAIPTNEDVSTPKPLKMEVSTAPHEQVAAAALVAVESKAPAPMAQPQQIPAAKEAQLRRQNSASQIATPSACKTHLSPGSDAEEVVKAAAEPHVSNDDQKLQSTANSDAVSEVASVSTGHQDMSAAILKSSTLVNGATVPEVAGGSTIASSSKQQATASSSSKSAGATMSEASSGRMTMRTDPEAFGLGEHVTIWNRREQRKIAGNAAPLGKNLPRYLEKHPDCEVYAGQDLVDGMRPKSSPFRFCENGQPSGLAANYVASGGEHVAIWNRVERRKIAGNAAPLAKNIQQYLAKHTDCEVYTGQDKLDGTAKGALAAAAAAAAVSQLLPQLSAANFGGASTSSAPSGKNTSSAKHAATSVVSTPRPASVSQAAATAPTVPTLAGATPSASAGAVPTPGIVAPSAEAQALGVVAAQDGLEAGVEGDGLNGSVIPSNDASHNARVRRVPHLMLHHPQHHVVSGPPHMVALQTHHAYGTASHVITNTFESAIAQVVSSFDQDMVTCVPLDPCLVGFRSTSAGGTGSSAAGSGTMLDVEDEGWGSEGMIADGELARLLEGAEWEDEVSLDVAEILFLDGEVYALELDVEMVAVETLPFNHPDKVLNASLTHGFDLVG</sequence>
<feature type="region of interest" description="Disordered" evidence="5">
    <location>
        <begin position="79"/>
        <end position="98"/>
    </location>
</feature>
<feature type="compositionally biased region" description="Low complexity" evidence="5">
    <location>
        <begin position="392"/>
        <end position="401"/>
    </location>
</feature>
<feature type="compositionally biased region" description="Low complexity" evidence="5">
    <location>
        <begin position="239"/>
        <end position="263"/>
    </location>
</feature>
<feature type="compositionally biased region" description="Low complexity" evidence="5">
    <location>
        <begin position="194"/>
        <end position="205"/>
    </location>
</feature>
<dbReference type="AlphaFoldDB" id="A0A5J4YK07"/>
<keyword evidence="8" id="KW-1185">Reference proteome</keyword>
<dbReference type="OrthoDB" id="5836at2759"/>
<dbReference type="GO" id="GO:0005634">
    <property type="term" value="C:nucleus"/>
    <property type="evidence" value="ECO:0007669"/>
    <property type="project" value="UniProtKB-SubCell"/>
</dbReference>
<feature type="compositionally biased region" description="Low complexity" evidence="5">
    <location>
        <begin position="32"/>
        <end position="46"/>
    </location>
</feature>
<feature type="region of interest" description="Disordered" evidence="5">
    <location>
        <begin position="1"/>
        <end position="55"/>
    </location>
</feature>